<reference evidence="1" key="1">
    <citation type="submission" date="2022-03" db="EMBL/GenBank/DDBJ databases">
        <authorList>
            <person name="Alioto T."/>
            <person name="Alioto T."/>
            <person name="Gomez Garrido J."/>
        </authorList>
    </citation>
    <scope>NUCLEOTIDE SEQUENCE</scope>
</reference>
<sequence>MEGPQECDPRGSYLNRHKRAGAECIRSILDGIATVELLHKQTFSDSDLRELLSLRKDLATLITQQRFSMIQKSRRFFNEHSMNIPISVGAYWRKCSKNGKRDFIYIDSAWAPPVTPNTHLKWQNYFMPTTQSSIISPKLQNGHSPLDNS</sequence>
<dbReference type="Proteomes" id="UP001295444">
    <property type="component" value="Chromosome 04"/>
</dbReference>
<name>A0AAD1RXY0_PELCU</name>
<evidence type="ECO:0000313" key="2">
    <source>
        <dbReference type="Proteomes" id="UP001295444"/>
    </source>
</evidence>
<evidence type="ECO:0000313" key="1">
    <source>
        <dbReference type="EMBL" id="CAH2282967.1"/>
    </source>
</evidence>
<dbReference type="EMBL" id="OW240915">
    <property type="protein sequence ID" value="CAH2282967.1"/>
    <property type="molecule type" value="Genomic_DNA"/>
</dbReference>
<organism evidence="1 2">
    <name type="scientific">Pelobates cultripes</name>
    <name type="common">Western spadefoot toad</name>
    <dbReference type="NCBI Taxonomy" id="61616"/>
    <lineage>
        <taxon>Eukaryota</taxon>
        <taxon>Metazoa</taxon>
        <taxon>Chordata</taxon>
        <taxon>Craniata</taxon>
        <taxon>Vertebrata</taxon>
        <taxon>Euteleostomi</taxon>
        <taxon>Amphibia</taxon>
        <taxon>Batrachia</taxon>
        <taxon>Anura</taxon>
        <taxon>Pelobatoidea</taxon>
        <taxon>Pelobatidae</taxon>
        <taxon>Pelobates</taxon>
    </lineage>
</organism>
<gene>
    <name evidence="1" type="ORF">PECUL_23A058584</name>
</gene>
<keyword evidence="2" id="KW-1185">Reference proteome</keyword>
<dbReference type="AlphaFoldDB" id="A0AAD1RXY0"/>
<protein>
    <submittedName>
        <fullName evidence="1">Uncharacterized protein</fullName>
    </submittedName>
</protein>
<proteinExistence type="predicted"/>
<accession>A0AAD1RXY0</accession>